<sequence>MLKILIISTFLSLFVAMFLIHFSHLHERFTLDHDLGGVQKFHALPVPRVGGLPLAAGLLAGCGVLAWSLDEGRALLFFWVGVPAFIAGLVEDMTKKVGPLPRLFATFAAAGLGYFVLGAGLHRVDIPFIDSFLVNVPLVSFLFTVIAVGGVAHAVNIIDGYNGLSGVVAVFIFLAMAYVAFKVQDVMLLGVCFAMIGALSGFLFWNFPRGLIFAGDGGAYLLGFMIAEVAVLLVGRHPQVSPWFPLLCVIYPVFETLYSIYRKKFLRGISPGMPDGLHLHMLVYKRLVRWMVGSKDAGHLTLRNSLTSPYLWALSCISVVPAMLFWRHTYVLMGFCLLFTVAYVSLYRMIIRFRTPRWLVLRRSTSSR</sequence>
<comment type="subcellular location">
    <subcellularLocation>
        <location evidence="1">Cell membrane</location>
        <topology evidence="1">Multi-pass membrane protein</topology>
    </subcellularLocation>
</comment>
<dbReference type="OrthoDB" id="9783652at2"/>
<feature type="binding site" evidence="7">
    <location>
        <position position="156"/>
    </location>
    <ligand>
        <name>Mg(2+)</name>
        <dbReference type="ChEBI" id="CHEBI:18420"/>
    </ligand>
</feature>
<evidence type="ECO:0000313" key="12">
    <source>
        <dbReference type="Proteomes" id="UP000180280"/>
    </source>
</evidence>
<evidence type="ECO:0000256" key="3">
    <source>
        <dbReference type="ARBA" id="ARBA00022679"/>
    </source>
</evidence>
<keyword evidence="4 8" id="KW-0812">Transmembrane</keyword>
<keyword evidence="6 8" id="KW-0472">Membrane</keyword>
<dbReference type="STRING" id="1903179.BI347_10150"/>
<dbReference type="InterPro" id="IPR000715">
    <property type="entry name" value="Glycosyl_transferase_4"/>
</dbReference>
<dbReference type="AlphaFoldDB" id="A0A1S1X6F4"/>
<dbReference type="PANTHER" id="PTHR22926:SF3">
    <property type="entry name" value="UNDECAPRENYL-PHOSPHATE ALPHA-N-ACETYLGLUCOSAMINYL 1-PHOSPHATE TRANSFERASE"/>
    <property type="match status" value="1"/>
</dbReference>
<dbReference type="GO" id="GO:0071555">
    <property type="term" value="P:cell wall organization"/>
    <property type="evidence" value="ECO:0007669"/>
    <property type="project" value="TreeGrafter"/>
</dbReference>
<organism evidence="9 11">
    <name type="scientific">Chromobacterium sphagni</name>
    <dbReference type="NCBI Taxonomy" id="1903179"/>
    <lineage>
        <taxon>Bacteria</taxon>
        <taxon>Pseudomonadati</taxon>
        <taxon>Pseudomonadota</taxon>
        <taxon>Betaproteobacteria</taxon>
        <taxon>Neisseriales</taxon>
        <taxon>Chromobacteriaceae</taxon>
        <taxon>Chromobacterium</taxon>
    </lineage>
</organism>
<comment type="cofactor">
    <cofactor evidence="7">
        <name>Mg(2+)</name>
        <dbReference type="ChEBI" id="CHEBI:18420"/>
    </cofactor>
</comment>
<dbReference type="GO" id="GO:0046872">
    <property type="term" value="F:metal ion binding"/>
    <property type="evidence" value="ECO:0007669"/>
    <property type="project" value="UniProtKB-KW"/>
</dbReference>
<feature type="transmembrane region" description="Helical" evidence="8">
    <location>
        <begin position="219"/>
        <end position="237"/>
    </location>
</feature>
<name>A0A1S1X6F4_9NEIS</name>
<feature type="binding site" evidence="7">
    <location>
        <position position="216"/>
    </location>
    <ligand>
        <name>Mg(2+)</name>
        <dbReference type="ChEBI" id="CHEBI:18420"/>
    </ligand>
</feature>
<feature type="transmembrane region" description="Helical" evidence="8">
    <location>
        <begin position="161"/>
        <end position="181"/>
    </location>
</feature>
<evidence type="ECO:0000256" key="8">
    <source>
        <dbReference type="SAM" id="Phobius"/>
    </source>
</evidence>
<evidence type="ECO:0000256" key="4">
    <source>
        <dbReference type="ARBA" id="ARBA00022692"/>
    </source>
</evidence>
<dbReference type="Proteomes" id="UP000180088">
    <property type="component" value="Unassembled WGS sequence"/>
</dbReference>
<dbReference type="GO" id="GO:0016780">
    <property type="term" value="F:phosphotransferase activity, for other substituted phosphate groups"/>
    <property type="evidence" value="ECO:0007669"/>
    <property type="project" value="InterPro"/>
</dbReference>
<keyword evidence="5 8" id="KW-1133">Transmembrane helix</keyword>
<dbReference type="RefSeq" id="WP_071112255.1">
    <property type="nucleotide sequence ID" value="NZ_MKCS01000001.1"/>
</dbReference>
<keyword evidence="3 9" id="KW-0808">Transferase</keyword>
<feature type="transmembrane region" description="Helical" evidence="8">
    <location>
        <begin position="103"/>
        <end position="121"/>
    </location>
</feature>
<reference evidence="11 12" key="1">
    <citation type="submission" date="2016-09" db="EMBL/GenBank/DDBJ databases">
        <title>Chromobacterium muskegensis sp. nov., an insecticidal bacterium isolated from Sphagnum bogs.</title>
        <authorList>
            <person name="Sparks M.E."/>
            <person name="Blackburn M.B."/>
            <person name="Gundersen-Rindal D.E."/>
            <person name="Mitchell A."/>
            <person name="Farrar R."/>
            <person name="Kuhar D."/>
        </authorList>
    </citation>
    <scope>NUCLEOTIDE SEQUENCE [LARGE SCALE GENOMIC DNA]</scope>
    <source>
        <strain evidence="10 12">14B-1</strain>
        <strain evidence="9 11">37-2</strain>
    </source>
</reference>
<dbReference type="CDD" id="cd06912">
    <property type="entry name" value="GT_MraY_like"/>
    <property type="match status" value="1"/>
</dbReference>
<feature type="transmembrane region" description="Helical" evidence="8">
    <location>
        <begin position="332"/>
        <end position="351"/>
    </location>
</feature>
<evidence type="ECO:0000256" key="2">
    <source>
        <dbReference type="ARBA" id="ARBA00022475"/>
    </source>
</evidence>
<gene>
    <name evidence="10" type="ORF">BI344_13935</name>
    <name evidence="9" type="ORF">BI347_10150</name>
</gene>
<evidence type="ECO:0000313" key="10">
    <source>
        <dbReference type="EMBL" id="OHX20822.1"/>
    </source>
</evidence>
<evidence type="ECO:0000256" key="1">
    <source>
        <dbReference type="ARBA" id="ARBA00004651"/>
    </source>
</evidence>
<evidence type="ECO:0000313" key="9">
    <source>
        <dbReference type="EMBL" id="OHX14987.1"/>
    </source>
</evidence>
<evidence type="ECO:0000256" key="6">
    <source>
        <dbReference type="ARBA" id="ARBA00023136"/>
    </source>
</evidence>
<keyword evidence="7" id="KW-0460">Magnesium</keyword>
<feature type="transmembrane region" description="Helical" evidence="8">
    <location>
        <begin position="187"/>
        <end position="207"/>
    </location>
</feature>
<proteinExistence type="predicted"/>
<feature type="transmembrane region" description="Helical" evidence="8">
    <location>
        <begin position="74"/>
        <end position="91"/>
    </location>
</feature>
<protein>
    <submittedName>
        <fullName evidence="9">Glycosyl transferase</fullName>
    </submittedName>
</protein>
<evidence type="ECO:0000256" key="7">
    <source>
        <dbReference type="PIRSR" id="PIRSR600715-1"/>
    </source>
</evidence>
<dbReference type="Pfam" id="PF00953">
    <property type="entry name" value="Glycos_transf_4"/>
    <property type="match status" value="1"/>
</dbReference>
<keyword evidence="7" id="KW-0479">Metal-binding</keyword>
<dbReference type="PANTHER" id="PTHR22926">
    <property type="entry name" value="PHOSPHO-N-ACETYLMURAMOYL-PENTAPEPTIDE-TRANSFERASE"/>
    <property type="match status" value="1"/>
</dbReference>
<evidence type="ECO:0000313" key="11">
    <source>
        <dbReference type="Proteomes" id="UP000180088"/>
    </source>
</evidence>
<feature type="transmembrane region" description="Helical" evidence="8">
    <location>
        <begin position="243"/>
        <end position="261"/>
    </location>
</feature>
<dbReference type="GO" id="GO:0044038">
    <property type="term" value="P:cell wall macromolecule biosynthetic process"/>
    <property type="evidence" value="ECO:0007669"/>
    <property type="project" value="TreeGrafter"/>
</dbReference>
<dbReference type="EMBL" id="MKCS01000001">
    <property type="protein sequence ID" value="OHX14987.1"/>
    <property type="molecule type" value="Genomic_DNA"/>
</dbReference>
<evidence type="ECO:0000256" key="5">
    <source>
        <dbReference type="ARBA" id="ARBA00022989"/>
    </source>
</evidence>
<dbReference type="GO" id="GO:0009103">
    <property type="term" value="P:lipopolysaccharide biosynthetic process"/>
    <property type="evidence" value="ECO:0007669"/>
    <property type="project" value="TreeGrafter"/>
</dbReference>
<dbReference type="Proteomes" id="UP000180280">
    <property type="component" value="Unassembled WGS sequence"/>
</dbReference>
<feature type="transmembrane region" description="Helical" evidence="8">
    <location>
        <begin position="6"/>
        <end position="25"/>
    </location>
</feature>
<keyword evidence="2" id="KW-1003">Cell membrane</keyword>
<dbReference type="GO" id="GO:0005886">
    <property type="term" value="C:plasma membrane"/>
    <property type="evidence" value="ECO:0007669"/>
    <property type="project" value="UniProtKB-SubCell"/>
</dbReference>
<comment type="caution">
    <text evidence="9">The sequence shown here is derived from an EMBL/GenBank/DDBJ whole genome shotgun (WGS) entry which is preliminary data.</text>
</comment>
<keyword evidence="12" id="KW-1185">Reference proteome</keyword>
<feature type="transmembrane region" description="Helical" evidence="8">
    <location>
        <begin position="46"/>
        <end position="68"/>
    </location>
</feature>
<accession>A0A1S1X6F4</accession>
<feature type="transmembrane region" description="Helical" evidence="8">
    <location>
        <begin position="309"/>
        <end position="326"/>
    </location>
</feature>
<feature type="transmembrane region" description="Helical" evidence="8">
    <location>
        <begin position="133"/>
        <end position="154"/>
    </location>
</feature>
<dbReference type="EMBL" id="MKCT01000009">
    <property type="protein sequence ID" value="OHX20822.1"/>
    <property type="molecule type" value="Genomic_DNA"/>
</dbReference>